<name>A0A3A8ARZ8_9RHOB</name>
<comment type="caution">
    <text evidence="1">The sequence shown here is derived from an EMBL/GenBank/DDBJ whole genome shotgun (WGS) entry which is preliminary data.</text>
</comment>
<organism evidence="1 2">
    <name type="scientific">Roseovarius spongiae</name>
    <dbReference type="NCBI Taxonomy" id="2320272"/>
    <lineage>
        <taxon>Bacteria</taxon>
        <taxon>Pseudomonadati</taxon>
        <taxon>Pseudomonadota</taxon>
        <taxon>Alphaproteobacteria</taxon>
        <taxon>Rhodobacterales</taxon>
        <taxon>Roseobacteraceae</taxon>
        <taxon>Roseovarius</taxon>
    </lineage>
</organism>
<evidence type="ECO:0000313" key="1">
    <source>
        <dbReference type="EMBL" id="RKF13827.1"/>
    </source>
</evidence>
<dbReference type="OrthoDB" id="7873643at2"/>
<dbReference type="EMBL" id="RAPE01000003">
    <property type="protein sequence ID" value="RKF13827.1"/>
    <property type="molecule type" value="Genomic_DNA"/>
</dbReference>
<sequence length="109" mass="11048">MTRKAPPNPAPRDLALSVTYLVRLMVPPGSELSVRAEGADGASSVKTIETAGGPPYALELPVSGDKSAYPMTVNATLNSLVGHTLTGAVTLDAPPGDAPVEIVLAPASE</sequence>
<dbReference type="RefSeq" id="WP_121167063.1">
    <property type="nucleotide sequence ID" value="NZ_RAPE01000003.1"/>
</dbReference>
<proteinExistence type="predicted"/>
<dbReference type="Proteomes" id="UP000281128">
    <property type="component" value="Unassembled WGS sequence"/>
</dbReference>
<reference evidence="1 2" key="1">
    <citation type="submission" date="2018-09" db="EMBL/GenBank/DDBJ databases">
        <title>Roseovarius spongiae sp. nov., isolated from a marine sponge.</title>
        <authorList>
            <person name="Zhuang L."/>
            <person name="Luo L."/>
        </authorList>
    </citation>
    <scope>NUCLEOTIDE SEQUENCE [LARGE SCALE GENOMIC DNA]</scope>
    <source>
        <strain evidence="1 2">HN-E21</strain>
    </source>
</reference>
<accession>A0A3A8ARZ8</accession>
<gene>
    <name evidence="1" type="ORF">D6850_11540</name>
</gene>
<dbReference type="AlphaFoldDB" id="A0A3A8ARZ8"/>
<protein>
    <submittedName>
        <fullName evidence="1">Uncharacterized protein</fullName>
    </submittedName>
</protein>
<evidence type="ECO:0000313" key="2">
    <source>
        <dbReference type="Proteomes" id="UP000281128"/>
    </source>
</evidence>
<keyword evidence="2" id="KW-1185">Reference proteome</keyword>